<dbReference type="InterPro" id="IPR023193">
    <property type="entry name" value="EPSP_synthase_CS"/>
</dbReference>
<dbReference type="PANTHER" id="PTHR21090">
    <property type="entry name" value="AROM/DEHYDROQUINATE SYNTHASE"/>
    <property type="match status" value="1"/>
</dbReference>
<feature type="binding site" evidence="7">
    <location>
        <position position="382"/>
    </location>
    <ligand>
        <name>phosphoenolpyruvate</name>
        <dbReference type="ChEBI" id="CHEBI:58702"/>
    </ligand>
</feature>
<gene>
    <name evidence="7 9" type="primary">aroA</name>
    <name evidence="9" type="ORF">H8S23_02775</name>
</gene>
<comment type="caution">
    <text evidence="9">The sequence shown here is derived from an EMBL/GenBank/DDBJ whole genome shotgun (WGS) entry which is preliminary data.</text>
</comment>
<feature type="binding site" evidence="7">
    <location>
        <position position="91"/>
    </location>
    <ligand>
        <name>phosphoenolpyruvate</name>
        <dbReference type="ChEBI" id="CHEBI:58702"/>
    </ligand>
</feature>
<dbReference type="EC" id="2.5.1.19" evidence="7"/>
<feature type="domain" description="Enolpyruvate transferase" evidence="8">
    <location>
        <begin position="8"/>
        <end position="417"/>
    </location>
</feature>
<keyword evidence="5 7" id="KW-0057">Aromatic amino acid biosynthesis</keyword>
<dbReference type="RefSeq" id="WP_186886775.1">
    <property type="nucleotide sequence ID" value="NZ_JACONZ010000001.1"/>
</dbReference>
<keyword evidence="3 7" id="KW-0028">Amino-acid biosynthesis</keyword>
<feature type="binding site" evidence="7">
    <location>
        <position position="20"/>
    </location>
    <ligand>
        <name>3-phosphoshikimate</name>
        <dbReference type="ChEBI" id="CHEBI:145989"/>
    </ligand>
</feature>
<feature type="binding site" evidence="7">
    <location>
        <position position="21"/>
    </location>
    <ligand>
        <name>3-phosphoshikimate</name>
        <dbReference type="ChEBI" id="CHEBI:145989"/>
    </ligand>
</feature>
<evidence type="ECO:0000256" key="7">
    <source>
        <dbReference type="HAMAP-Rule" id="MF_00210"/>
    </source>
</evidence>
<comment type="similarity">
    <text evidence="2 7">Belongs to the EPSP synthase family.</text>
</comment>
<protein>
    <recommendedName>
        <fullName evidence="7">3-phosphoshikimate 1-carboxyvinyltransferase</fullName>
        <ecNumber evidence="7">2.5.1.19</ecNumber>
    </recommendedName>
    <alternativeName>
        <fullName evidence="7">5-enolpyruvylshikimate-3-phosphate synthase</fullName>
        <shortName evidence="7">EPSP synthase</shortName>
        <shortName evidence="7">EPSPS</shortName>
    </alternativeName>
</protein>
<evidence type="ECO:0000259" key="8">
    <source>
        <dbReference type="Pfam" id="PF00275"/>
    </source>
</evidence>
<feature type="binding site" evidence="7">
    <location>
        <position position="160"/>
    </location>
    <ligand>
        <name>3-phosphoshikimate</name>
        <dbReference type="ChEBI" id="CHEBI:145989"/>
    </ligand>
</feature>
<accession>A0A923I7K4</accession>
<feature type="binding site" evidence="7">
    <location>
        <position position="332"/>
    </location>
    <ligand>
        <name>3-phosphoshikimate</name>
        <dbReference type="ChEBI" id="CHEBI:145989"/>
    </ligand>
</feature>
<dbReference type="Gene3D" id="3.65.10.10">
    <property type="entry name" value="Enolpyruvate transferase domain"/>
    <property type="match status" value="2"/>
</dbReference>
<dbReference type="InterPro" id="IPR001986">
    <property type="entry name" value="Enolpyruvate_Tfrase_dom"/>
</dbReference>
<dbReference type="EMBL" id="JACONZ010000001">
    <property type="protein sequence ID" value="MBC5580422.1"/>
    <property type="molecule type" value="Genomic_DNA"/>
</dbReference>
<keyword evidence="4 7" id="KW-0808">Transferase</keyword>
<feature type="binding site" evidence="7">
    <location>
        <position position="408"/>
    </location>
    <ligand>
        <name>phosphoenolpyruvate</name>
        <dbReference type="ChEBI" id="CHEBI:58702"/>
    </ligand>
</feature>
<dbReference type="InterPro" id="IPR013792">
    <property type="entry name" value="RNA3'P_cycl/enolpyr_Trfase_a/b"/>
</dbReference>
<dbReference type="GO" id="GO:0008652">
    <property type="term" value="P:amino acid biosynthetic process"/>
    <property type="evidence" value="ECO:0007669"/>
    <property type="project" value="UniProtKB-KW"/>
</dbReference>
<dbReference type="GO" id="GO:0009073">
    <property type="term" value="P:aromatic amino acid family biosynthetic process"/>
    <property type="evidence" value="ECO:0007669"/>
    <property type="project" value="UniProtKB-KW"/>
</dbReference>
<evidence type="ECO:0000256" key="1">
    <source>
        <dbReference type="ARBA" id="ARBA00004811"/>
    </source>
</evidence>
<dbReference type="GO" id="GO:0005737">
    <property type="term" value="C:cytoplasm"/>
    <property type="evidence" value="ECO:0007669"/>
    <property type="project" value="UniProtKB-SubCell"/>
</dbReference>
<dbReference type="PANTHER" id="PTHR21090:SF5">
    <property type="entry name" value="PENTAFUNCTIONAL AROM POLYPEPTIDE"/>
    <property type="match status" value="1"/>
</dbReference>
<comment type="pathway">
    <text evidence="1 7">Metabolic intermediate biosynthesis; chorismate biosynthesis; chorismate from D-erythrose 4-phosphate and phosphoenolpyruvate: step 6/7.</text>
</comment>
<evidence type="ECO:0000256" key="5">
    <source>
        <dbReference type="ARBA" id="ARBA00023141"/>
    </source>
</evidence>
<dbReference type="GO" id="GO:0009423">
    <property type="term" value="P:chorismate biosynthetic process"/>
    <property type="evidence" value="ECO:0007669"/>
    <property type="project" value="UniProtKB-UniRule"/>
</dbReference>
<comment type="catalytic activity">
    <reaction evidence="6">
        <text>3-phosphoshikimate + phosphoenolpyruvate = 5-O-(1-carboxyvinyl)-3-phosphoshikimate + phosphate</text>
        <dbReference type="Rhea" id="RHEA:21256"/>
        <dbReference type="ChEBI" id="CHEBI:43474"/>
        <dbReference type="ChEBI" id="CHEBI:57701"/>
        <dbReference type="ChEBI" id="CHEBI:58702"/>
        <dbReference type="ChEBI" id="CHEBI:145989"/>
        <dbReference type="EC" id="2.5.1.19"/>
    </reaction>
    <physiologicalReaction direction="left-to-right" evidence="6">
        <dbReference type="Rhea" id="RHEA:21257"/>
    </physiologicalReaction>
</comment>
<feature type="binding site" evidence="7">
    <location>
        <position position="25"/>
    </location>
    <ligand>
        <name>3-phosphoshikimate</name>
        <dbReference type="ChEBI" id="CHEBI:145989"/>
    </ligand>
</feature>
<dbReference type="Pfam" id="PF00275">
    <property type="entry name" value="EPSP_synthase"/>
    <property type="match status" value="1"/>
</dbReference>
<feature type="binding site" evidence="7">
    <location>
        <position position="188"/>
    </location>
    <ligand>
        <name>3-phosphoshikimate</name>
        <dbReference type="ChEBI" id="CHEBI:145989"/>
    </ligand>
</feature>
<proteinExistence type="inferred from homology"/>
<evidence type="ECO:0000256" key="4">
    <source>
        <dbReference type="ARBA" id="ARBA00022679"/>
    </source>
</evidence>
<dbReference type="AlphaFoldDB" id="A0A923I7K4"/>
<feature type="active site" description="Proton acceptor" evidence="7">
    <location>
        <position position="305"/>
    </location>
</feature>
<feature type="binding site" evidence="7">
    <location>
        <position position="336"/>
    </location>
    <ligand>
        <name>phosphoenolpyruvate</name>
        <dbReference type="ChEBI" id="CHEBI:58702"/>
    </ligand>
</feature>
<dbReference type="InterPro" id="IPR006264">
    <property type="entry name" value="EPSP_synthase"/>
</dbReference>
<name>A0A923I7K4_9FIRM</name>
<evidence type="ECO:0000313" key="10">
    <source>
        <dbReference type="Proteomes" id="UP000659630"/>
    </source>
</evidence>
<comment type="subunit">
    <text evidence="7">Monomer.</text>
</comment>
<dbReference type="InterPro" id="IPR036968">
    <property type="entry name" value="Enolpyruvate_Tfrase_sf"/>
</dbReference>
<dbReference type="PIRSF" id="PIRSF000505">
    <property type="entry name" value="EPSPS"/>
    <property type="match status" value="1"/>
</dbReference>
<dbReference type="GO" id="GO:0003866">
    <property type="term" value="F:3-phosphoshikimate 1-carboxyvinyltransferase activity"/>
    <property type="evidence" value="ECO:0007669"/>
    <property type="project" value="UniProtKB-UniRule"/>
</dbReference>
<feature type="binding site" evidence="7">
    <location>
        <position position="119"/>
    </location>
    <ligand>
        <name>phosphoenolpyruvate</name>
        <dbReference type="ChEBI" id="CHEBI:58702"/>
    </ligand>
</feature>
<feature type="binding site" evidence="7">
    <location>
        <position position="20"/>
    </location>
    <ligand>
        <name>phosphoenolpyruvate</name>
        <dbReference type="ChEBI" id="CHEBI:58702"/>
    </ligand>
</feature>
<feature type="binding site" evidence="7">
    <location>
        <position position="305"/>
    </location>
    <ligand>
        <name>3-phosphoshikimate</name>
        <dbReference type="ChEBI" id="CHEBI:145989"/>
    </ligand>
</feature>
<dbReference type="Proteomes" id="UP000659630">
    <property type="component" value="Unassembled WGS sequence"/>
</dbReference>
<feature type="binding site" evidence="7">
    <location>
        <position position="161"/>
    </location>
    <ligand>
        <name>3-phosphoshikimate</name>
        <dbReference type="ChEBI" id="CHEBI:145989"/>
    </ligand>
</feature>
<keyword evidence="10" id="KW-1185">Reference proteome</keyword>
<keyword evidence="7" id="KW-0963">Cytoplasm</keyword>
<feature type="binding site" evidence="7">
    <location>
        <position position="162"/>
    </location>
    <ligand>
        <name>3-phosphoshikimate</name>
        <dbReference type="ChEBI" id="CHEBI:145989"/>
    </ligand>
</feature>
<comment type="function">
    <text evidence="7">Catalyzes the transfer of the enolpyruvyl moiety of phosphoenolpyruvate (PEP) to the 5-hydroxyl of shikimate-3-phosphate (S3P) to produce enolpyruvyl shikimate-3-phosphate and inorganic phosphate.</text>
</comment>
<feature type="binding site" evidence="7">
    <location>
        <position position="162"/>
    </location>
    <ligand>
        <name>phosphoenolpyruvate</name>
        <dbReference type="ChEBI" id="CHEBI:58702"/>
    </ligand>
</feature>
<comment type="subcellular location">
    <subcellularLocation>
        <location evidence="7">Cytoplasm</location>
    </subcellularLocation>
</comment>
<dbReference type="HAMAP" id="MF_00210">
    <property type="entry name" value="EPSP_synth"/>
    <property type="match status" value="1"/>
</dbReference>
<dbReference type="SUPFAM" id="SSF55205">
    <property type="entry name" value="EPT/RTPC-like"/>
    <property type="match status" value="1"/>
</dbReference>
<dbReference type="NCBIfam" id="TIGR01356">
    <property type="entry name" value="aroA"/>
    <property type="match status" value="1"/>
</dbReference>
<evidence type="ECO:0000256" key="3">
    <source>
        <dbReference type="ARBA" id="ARBA00022605"/>
    </source>
</evidence>
<dbReference type="PROSITE" id="PS00885">
    <property type="entry name" value="EPSP_SYNTHASE_2"/>
    <property type="match status" value="1"/>
</dbReference>
<comment type="caution">
    <text evidence="7">Lacks conserved residue(s) required for the propagation of feature annotation.</text>
</comment>
<evidence type="ECO:0000256" key="6">
    <source>
        <dbReference type="ARBA" id="ARBA00044633"/>
    </source>
</evidence>
<reference evidence="9" key="1">
    <citation type="submission" date="2020-08" db="EMBL/GenBank/DDBJ databases">
        <title>Genome public.</title>
        <authorList>
            <person name="Liu C."/>
            <person name="Sun Q."/>
        </authorList>
    </citation>
    <scope>NUCLEOTIDE SEQUENCE</scope>
    <source>
        <strain evidence="9">BX8</strain>
    </source>
</reference>
<evidence type="ECO:0000256" key="2">
    <source>
        <dbReference type="ARBA" id="ARBA00009948"/>
    </source>
</evidence>
<evidence type="ECO:0000313" key="9">
    <source>
        <dbReference type="EMBL" id="MBC5580422.1"/>
    </source>
</evidence>
<sequence>MRAVVHPGPAHGCVRAPSSKSVAHRALLAAALAEGETILENVTPSADVRATLAAVRAFGAVAEPLPGEALRVRGVPLPLAPRDAVDCGESGSTLRFLVPLLALTGAEVTLTGRGRLPQRPQEIYRALFSARGLPFETGPAGLRFRGPLTAGEYRLSGAVSSQFITGLLLALPLLDGDSVLRIEPPFESRPYVELTLDVLARFGVAAHWQDGLSLFIPGGQRYRPVPRFAVEGDHSQAAFFAALGALAGEVCCAGLRPASAQGDRVIFDLLARMGAPAAGGEGGAPLCCRRSPLRPGVFDLADCPDLGPILTVLCCFCGGVSRIEHAGRLRYKESDRIAAMQAELAKLGLAVRCEGDALIVPGIGEKACRAPAAPLCGWNDHRVVMALAVAAARADGPVTIEGADAVEKSYPRFFEDLQSVGVRVELLP</sequence>
<organism evidence="9 10">
    <name type="scientific">Anaerofilum hominis</name>
    <dbReference type="NCBI Taxonomy" id="2763016"/>
    <lineage>
        <taxon>Bacteria</taxon>
        <taxon>Bacillati</taxon>
        <taxon>Bacillota</taxon>
        <taxon>Clostridia</taxon>
        <taxon>Eubacteriales</taxon>
        <taxon>Oscillospiraceae</taxon>
        <taxon>Anaerofilum</taxon>
    </lineage>
</organism>